<dbReference type="InterPro" id="IPR002110">
    <property type="entry name" value="Ankyrin_rpt"/>
</dbReference>
<organism evidence="1 2">
    <name type="scientific">Apiospora aurea</name>
    <dbReference type="NCBI Taxonomy" id="335848"/>
    <lineage>
        <taxon>Eukaryota</taxon>
        <taxon>Fungi</taxon>
        <taxon>Dikarya</taxon>
        <taxon>Ascomycota</taxon>
        <taxon>Pezizomycotina</taxon>
        <taxon>Sordariomycetes</taxon>
        <taxon>Xylariomycetidae</taxon>
        <taxon>Amphisphaeriales</taxon>
        <taxon>Apiosporaceae</taxon>
        <taxon>Apiospora</taxon>
    </lineage>
</organism>
<gene>
    <name evidence="1" type="ORF">PG986_000566</name>
</gene>
<evidence type="ECO:0000313" key="2">
    <source>
        <dbReference type="Proteomes" id="UP001391051"/>
    </source>
</evidence>
<dbReference type="RefSeq" id="XP_066705681.1">
    <property type="nucleotide sequence ID" value="XM_066836788.1"/>
</dbReference>
<protein>
    <submittedName>
        <fullName evidence="1">Uncharacterized protein</fullName>
    </submittedName>
</protein>
<dbReference type="Pfam" id="PF13637">
    <property type="entry name" value="Ank_4"/>
    <property type="match status" value="1"/>
</dbReference>
<reference evidence="1 2" key="1">
    <citation type="submission" date="2023-01" db="EMBL/GenBank/DDBJ databases">
        <title>Analysis of 21 Apiospora genomes using comparative genomics revels a genus with tremendous synthesis potential of carbohydrate active enzymes and secondary metabolites.</title>
        <authorList>
            <person name="Sorensen T."/>
        </authorList>
    </citation>
    <scope>NUCLEOTIDE SEQUENCE [LARGE SCALE GENOMIC DNA]</scope>
    <source>
        <strain evidence="1 2">CBS 24483</strain>
    </source>
</reference>
<dbReference type="Proteomes" id="UP001391051">
    <property type="component" value="Unassembled WGS sequence"/>
</dbReference>
<dbReference type="GeneID" id="92069850"/>
<dbReference type="SUPFAM" id="SSF48403">
    <property type="entry name" value="Ankyrin repeat"/>
    <property type="match status" value="1"/>
</dbReference>
<dbReference type="Gene3D" id="1.25.40.20">
    <property type="entry name" value="Ankyrin repeat-containing domain"/>
    <property type="match status" value="1"/>
</dbReference>
<dbReference type="SMART" id="SM00248">
    <property type="entry name" value="ANK"/>
    <property type="match status" value="4"/>
</dbReference>
<evidence type="ECO:0000313" key="1">
    <source>
        <dbReference type="EMBL" id="KAK7966289.1"/>
    </source>
</evidence>
<name>A0ABR1QUD5_9PEZI</name>
<accession>A0ABR1QUD5</accession>
<dbReference type="InterPro" id="IPR036770">
    <property type="entry name" value="Ankyrin_rpt-contain_sf"/>
</dbReference>
<keyword evidence="2" id="KW-1185">Reference proteome</keyword>
<dbReference type="EMBL" id="JAQQWE010000001">
    <property type="protein sequence ID" value="KAK7966289.1"/>
    <property type="molecule type" value="Genomic_DNA"/>
</dbReference>
<comment type="caution">
    <text evidence="1">The sequence shown here is derived from an EMBL/GenBank/DDBJ whole genome shotgun (WGS) entry which is preliminary data.</text>
</comment>
<proteinExistence type="predicted"/>
<sequence>MTDPPSLYLEVFDAEVLAAVARLEIFRRLAKNTRAIPWYETPWDPPRTGEEPAVASETQFLARYLLGRPHAPEDRWDANLSAYLYTLLDLVLAAEGRPADDGRRPAYMLRLCRHYMGVRLAHAREGIWGWAFTWPAAMYSAPDLFNRRLSTFASGPLERHLLACQSVLDASVGGLTAAFHADPGFAPWLRDKDKRGSQPLGDSLRAFILGSTMERFVAVLDPIRGVGFNDDERDCLAWAVQSGELAKVKYMMGWPGHRPHQPFGDKFERAVVEAVRLQRRDMIAYLFGLHRWTGRLCAWTGIHARSVDVTTMALLLACRHGDLETVRLYFRYMPEAEFARQHPHLCRNALMYACRSGNPELVSFLLSRESTTAATEGVGKGSKNDSRCRACNNGTQSLSEDGYHTCCGEEGGFGPIFATATNGNTQIAQLVLDADRPVSAIQYQKAAAVAVEMGHHGFLQWVLDHAGPELTEPTANFDLLGLACIRASVGTLEVLTANGLLQDRALWAEDCCLPYRLEGNARVYPQRRYEKPALVAMVWKRDDILQYLLARGLEGVADPLETSVKDGWREGWIPRRPTPKVKPFGWRGIESAHRDAAELTFAALDIDQNETSPIYRYSINFDSTAAIDYFGSPSENFAYREHILRTLTRASKINAGWSGGGGISNNHPII</sequence>